<evidence type="ECO:0000256" key="4">
    <source>
        <dbReference type="ARBA" id="ARBA00022833"/>
    </source>
</evidence>
<dbReference type="Pfam" id="PF00675">
    <property type="entry name" value="Peptidase_M16"/>
    <property type="match status" value="1"/>
</dbReference>
<gene>
    <name evidence="10" type="ORF">ACFFF8_14110</name>
</gene>
<evidence type="ECO:0000256" key="1">
    <source>
        <dbReference type="ARBA" id="ARBA00007261"/>
    </source>
</evidence>
<keyword evidence="5" id="KW-0482">Metalloprotease</keyword>
<feature type="chain" id="PRO_5047105950" evidence="7">
    <location>
        <begin position="27"/>
        <end position="1021"/>
    </location>
</feature>
<organism evidence="10 11">
    <name type="scientific">Novosphingobium clariflavum</name>
    <dbReference type="NCBI Taxonomy" id="2029884"/>
    <lineage>
        <taxon>Bacteria</taxon>
        <taxon>Pseudomonadati</taxon>
        <taxon>Pseudomonadota</taxon>
        <taxon>Alphaproteobacteria</taxon>
        <taxon>Sphingomonadales</taxon>
        <taxon>Sphingomonadaceae</taxon>
        <taxon>Novosphingobium</taxon>
    </lineage>
</organism>
<evidence type="ECO:0000256" key="6">
    <source>
        <dbReference type="SAM" id="MobiDB-lite"/>
    </source>
</evidence>
<comment type="similarity">
    <text evidence="1">Belongs to the peptidase M16 family.</text>
</comment>
<evidence type="ECO:0000256" key="2">
    <source>
        <dbReference type="ARBA" id="ARBA00022670"/>
    </source>
</evidence>
<evidence type="ECO:0000259" key="8">
    <source>
        <dbReference type="Pfam" id="PF00675"/>
    </source>
</evidence>
<comment type="caution">
    <text evidence="10">The sequence shown here is derived from an EMBL/GenBank/DDBJ whole genome shotgun (WGS) entry which is preliminary data.</text>
</comment>
<dbReference type="InterPro" id="IPR007863">
    <property type="entry name" value="Peptidase_M16_C"/>
</dbReference>
<feature type="signal peptide" evidence="7">
    <location>
        <begin position="1"/>
        <end position="26"/>
    </location>
</feature>
<keyword evidence="11" id="KW-1185">Reference proteome</keyword>
<feature type="compositionally biased region" description="Basic and acidic residues" evidence="6">
    <location>
        <begin position="32"/>
        <end position="41"/>
    </location>
</feature>
<dbReference type="Gene3D" id="3.30.830.10">
    <property type="entry name" value="Metalloenzyme, LuxS/M16 peptidase-like"/>
    <property type="match status" value="3"/>
</dbReference>
<proteinExistence type="inferred from homology"/>
<dbReference type="RefSeq" id="WP_267219154.1">
    <property type="nucleotide sequence ID" value="NZ_JAPCWC010000003.1"/>
</dbReference>
<dbReference type="PANTHER" id="PTHR43690:SF17">
    <property type="entry name" value="PROTEIN YHJJ"/>
    <property type="match status" value="1"/>
</dbReference>
<reference evidence="10 11" key="1">
    <citation type="submission" date="2024-09" db="EMBL/GenBank/DDBJ databases">
        <authorList>
            <person name="Sun Q."/>
            <person name="Mori K."/>
        </authorList>
    </citation>
    <scope>NUCLEOTIDE SEQUENCE [LARGE SCALE GENOMIC DNA]</scope>
    <source>
        <strain evidence="10 11">CICC 11035S</strain>
    </source>
</reference>
<evidence type="ECO:0000256" key="3">
    <source>
        <dbReference type="ARBA" id="ARBA00022801"/>
    </source>
</evidence>
<dbReference type="SUPFAM" id="SSF63411">
    <property type="entry name" value="LuxS/MPP-like metallohydrolase"/>
    <property type="match status" value="3"/>
</dbReference>
<keyword evidence="7" id="KW-0732">Signal</keyword>
<feature type="domain" description="Peptidase M16 N-terminal" evidence="8">
    <location>
        <begin position="128"/>
        <end position="264"/>
    </location>
</feature>
<sequence>MTTKSRAARSLAALLLLAPLPQPFLASASAESKADAVKDDAAPGSAQPARKASEGDGKQRSRKGASQSAQQRIPVVVKQNGEDEPLVGDADPWLYRGSDIPHDKEWHFGELSNGLKYAVRRNGVPPGQVSIRIRVDAGSLYETDPERGYAHLLEHMLFRESKYIPEGTAIAAFQRLGATFGSDTNAVTSTTQTVFKLDLPNATPTSLDETFKLMSGMVTAPALSASNLKQDLPIVLAEMRERGGAAKRVQQAMQQVIYAGQPLSQREPIGTVETLTAATPDTVRAFYSRWYRPDNVAVIVAGDADPATLESYVKKWFAGWKAAGALAKAPSFGDPAAPAGADPANPVGETRVLVEPDLPPSLLYATLRPWRQVTDNIAYNQGLMVDAIAQAVINRRLETKARAGGSYLSASVNQEDVSRSADATFVSITPLGDDWKAALHDVRAVIADAIENPPTQEEIDREVAELDVGFQVPVEQRRILPGSKLADDLVNALDIRETVAGPEDVLRIFRESKPMFTPAKVLEHSRQLFSGTVTRALFSTQKAGGVTDEALRQALMAPITPDASTRSASNAPQVSFDTLPAIGKPQKAVSDQPTGLLDIEQLNFANGVKVLLWPVQEEPGRVTVKVRFGGGTRAMAAKDAPYLGLANYALVGSGLATLGQEDLDRISTGRKMGFDFDVQDASFVFTAETRPQDLADQLYLFAAKLDLPRWDPSPFLRAKAAAKIQYDTFATSPQGVLNRDLTFYQRGKDPRFGTATPAQIEATTAKGFKAVWGKALASGPVEVQIYGDFDKTAAIAALEKTFGALKPRVPAPIAKVAEVTVPKPSDVPVVLHHHGDPDQAAAVISWPTGGGAMGIRESRQLEVLTQLFTNRLLDAMREKLGVAYSPYVFSQWPVDMTTGGSITAVAQLDPKSVTVFFQTADEIAENLIANPPTAEELSLVTEPLRQQVTRAASSTSFFMSQLEGATYDPSRIGTIGTILNDYTLVTPQQMQQLASRYLGKEKSWRLEVMPEGKSSGTVAKR</sequence>
<dbReference type="PANTHER" id="PTHR43690">
    <property type="entry name" value="NARDILYSIN"/>
    <property type="match status" value="1"/>
</dbReference>
<keyword evidence="3" id="KW-0378">Hydrolase</keyword>
<evidence type="ECO:0000256" key="7">
    <source>
        <dbReference type="SAM" id="SignalP"/>
    </source>
</evidence>
<dbReference type="InterPro" id="IPR011765">
    <property type="entry name" value="Pept_M16_N"/>
</dbReference>
<evidence type="ECO:0000313" key="11">
    <source>
        <dbReference type="Proteomes" id="UP001589858"/>
    </source>
</evidence>
<dbReference type="Proteomes" id="UP001589858">
    <property type="component" value="Unassembled WGS sequence"/>
</dbReference>
<evidence type="ECO:0000313" key="10">
    <source>
        <dbReference type="EMBL" id="MFC0685732.1"/>
    </source>
</evidence>
<protein>
    <submittedName>
        <fullName evidence="10">M16 family metallopeptidase</fullName>
    </submittedName>
</protein>
<evidence type="ECO:0000256" key="5">
    <source>
        <dbReference type="ARBA" id="ARBA00023049"/>
    </source>
</evidence>
<evidence type="ECO:0000259" key="9">
    <source>
        <dbReference type="Pfam" id="PF05193"/>
    </source>
</evidence>
<dbReference type="Pfam" id="PF05193">
    <property type="entry name" value="Peptidase_M16_C"/>
    <property type="match status" value="2"/>
</dbReference>
<feature type="domain" description="Peptidase M16 C-terminal" evidence="9">
    <location>
        <begin position="782"/>
        <end position="938"/>
    </location>
</feature>
<feature type="region of interest" description="Disordered" evidence="6">
    <location>
        <begin position="27"/>
        <end position="83"/>
    </location>
</feature>
<dbReference type="EMBL" id="JBHLTM010000055">
    <property type="protein sequence ID" value="MFC0685732.1"/>
    <property type="molecule type" value="Genomic_DNA"/>
</dbReference>
<accession>A0ABV6S908</accession>
<feature type="domain" description="Peptidase M16 C-terminal" evidence="9">
    <location>
        <begin position="278"/>
        <end position="465"/>
    </location>
</feature>
<keyword evidence="2" id="KW-0645">Protease</keyword>
<name>A0ABV6S908_9SPHN</name>
<dbReference type="InterPro" id="IPR011249">
    <property type="entry name" value="Metalloenz_LuxS/M16"/>
</dbReference>
<dbReference type="InterPro" id="IPR050626">
    <property type="entry name" value="Peptidase_M16"/>
</dbReference>
<keyword evidence="4" id="KW-0862">Zinc</keyword>